<keyword evidence="5 9" id="KW-0479">Metal-binding</keyword>
<gene>
    <name evidence="12" type="primary">LOC115815294</name>
</gene>
<dbReference type="AlphaFoldDB" id="A0A6J2VSE7"/>
<dbReference type="Pfam" id="PF21718">
    <property type="entry name" value="KH_DTX3L"/>
    <property type="match status" value="1"/>
</dbReference>
<dbReference type="SUPFAM" id="SSF57850">
    <property type="entry name" value="RING/U-box"/>
    <property type="match status" value="1"/>
</dbReference>
<evidence type="ECO:0000256" key="9">
    <source>
        <dbReference type="RuleBase" id="RU367105"/>
    </source>
</evidence>
<evidence type="ECO:0000256" key="8">
    <source>
        <dbReference type="PROSITE-ProRule" id="PRU00175"/>
    </source>
</evidence>
<dbReference type="Gene3D" id="3.30.40.10">
    <property type="entry name" value="Zinc/RING finger domain, C3HC4 (zinc finger)"/>
    <property type="match status" value="1"/>
</dbReference>
<comment type="pathway">
    <text evidence="2 9">Protein modification; protein ubiquitination.</text>
</comment>
<proteinExistence type="inferred from homology"/>
<dbReference type="InterPro" id="IPR001841">
    <property type="entry name" value="Znf_RING"/>
</dbReference>
<dbReference type="InterPro" id="IPR039399">
    <property type="entry name" value="Deltex_C_sf"/>
</dbReference>
<dbReference type="Pfam" id="PF13923">
    <property type="entry name" value="zf-C3HC4_2"/>
    <property type="match status" value="1"/>
</dbReference>
<keyword evidence="9" id="KW-0963">Cytoplasm</keyword>
<evidence type="ECO:0000256" key="5">
    <source>
        <dbReference type="ARBA" id="ARBA00022723"/>
    </source>
</evidence>
<dbReference type="RefSeq" id="XP_030634111.1">
    <property type="nucleotide sequence ID" value="XM_030778251.1"/>
</dbReference>
<dbReference type="GO" id="GO:0007219">
    <property type="term" value="P:Notch signaling pathway"/>
    <property type="evidence" value="ECO:0007669"/>
    <property type="project" value="InterPro"/>
</dbReference>
<dbReference type="UniPathway" id="UPA00143"/>
<dbReference type="PANTHER" id="PTHR12622">
    <property type="entry name" value="DELTEX-RELATED"/>
    <property type="match status" value="1"/>
</dbReference>
<dbReference type="EC" id="2.3.2.27" evidence="9"/>
<evidence type="ECO:0000256" key="3">
    <source>
        <dbReference type="ARBA" id="ARBA00009413"/>
    </source>
</evidence>
<dbReference type="Gene3D" id="3.30.390.130">
    <property type="match status" value="1"/>
</dbReference>
<evidence type="ECO:0000256" key="2">
    <source>
        <dbReference type="ARBA" id="ARBA00004906"/>
    </source>
</evidence>
<evidence type="ECO:0000313" key="12">
    <source>
        <dbReference type="RefSeq" id="XP_030634111.1"/>
    </source>
</evidence>
<dbReference type="PROSITE" id="PS50089">
    <property type="entry name" value="ZF_RING_2"/>
    <property type="match status" value="1"/>
</dbReference>
<evidence type="ECO:0000259" key="10">
    <source>
        <dbReference type="PROSITE" id="PS50089"/>
    </source>
</evidence>
<dbReference type="InterPro" id="IPR017907">
    <property type="entry name" value="Znf_RING_CS"/>
</dbReference>
<dbReference type="InterPro" id="IPR013083">
    <property type="entry name" value="Znf_RING/FYVE/PHD"/>
</dbReference>
<dbReference type="Pfam" id="PF18102">
    <property type="entry name" value="DTC"/>
    <property type="match status" value="1"/>
</dbReference>
<dbReference type="SMART" id="SM00184">
    <property type="entry name" value="RING"/>
    <property type="match status" value="1"/>
</dbReference>
<reference evidence="12" key="1">
    <citation type="submission" date="2025-08" db="UniProtKB">
        <authorList>
            <consortium name="RefSeq"/>
        </authorList>
    </citation>
    <scope>IDENTIFICATION</scope>
</reference>
<comment type="subcellular location">
    <subcellularLocation>
        <location evidence="9">Cytoplasm</location>
    </subcellularLocation>
</comment>
<evidence type="ECO:0000256" key="4">
    <source>
        <dbReference type="ARBA" id="ARBA00022679"/>
    </source>
</evidence>
<keyword evidence="7 9" id="KW-0862">Zinc</keyword>
<dbReference type="InterPro" id="IPR039396">
    <property type="entry name" value="Deltex_C"/>
</dbReference>
<dbReference type="Proteomes" id="UP000504632">
    <property type="component" value="Chromosome 6"/>
</dbReference>
<evidence type="ECO:0000256" key="1">
    <source>
        <dbReference type="ARBA" id="ARBA00000900"/>
    </source>
</evidence>
<keyword evidence="6 8" id="KW-0863">Zinc-finger</keyword>
<dbReference type="InterPro" id="IPR039398">
    <property type="entry name" value="Deltex_fam"/>
</dbReference>
<dbReference type="InParanoid" id="A0A6J2VSE7"/>
<organism evidence="11 12">
    <name type="scientific">Chanos chanos</name>
    <name type="common">Milkfish</name>
    <name type="synonym">Mugil chanos</name>
    <dbReference type="NCBI Taxonomy" id="29144"/>
    <lineage>
        <taxon>Eukaryota</taxon>
        <taxon>Metazoa</taxon>
        <taxon>Chordata</taxon>
        <taxon>Craniata</taxon>
        <taxon>Vertebrata</taxon>
        <taxon>Euteleostomi</taxon>
        <taxon>Actinopterygii</taxon>
        <taxon>Neopterygii</taxon>
        <taxon>Teleostei</taxon>
        <taxon>Ostariophysi</taxon>
        <taxon>Gonorynchiformes</taxon>
        <taxon>Chanidae</taxon>
        <taxon>Chanos</taxon>
    </lineage>
</organism>
<dbReference type="GeneID" id="115815294"/>
<comment type="catalytic activity">
    <reaction evidence="1 9">
        <text>S-ubiquitinyl-[E2 ubiquitin-conjugating enzyme]-L-cysteine + [acceptor protein]-L-lysine = [E2 ubiquitin-conjugating enzyme]-L-cysteine + N(6)-ubiquitinyl-[acceptor protein]-L-lysine.</text>
        <dbReference type="EC" id="2.3.2.27"/>
    </reaction>
</comment>
<dbReference type="FunFam" id="3.30.390.130:FF:000001">
    <property type="entry name" value="Probable E3 ubiquitin-protein ligase DTX3"/>
    <property type="match status" value="1"/>
</dbReference>
<name>A0A6J2VSE7_CHACN</name>
<dbReference type="GO" id="GO:0008270">
    <property type="term" value="F:zinc ion binding"/>
    <property type="evidence" value="ECO:0007669"/>
    <property type="project" value="UniProtKB-KW"/>
</dbReference>
<dbReference type="GO" id="GO:0005737">
    <property type="term" value="C:cytoplasm"/>
    <property type="evidence" value="ECO:0007669"/>
    <property type="project" value="UniProtKB-SubCell"/>
</dbReference>
<dbReference type="GO" id="GO:0061630">
    <property type="term" value="F:ubiquitin protein ligase activity"/>
    <property type="evidence" value="ECO:0007669"/>
    <property type="project" value="UniProtKB-UniRule"/>
</dbReference>
<dbReference type="CDD" id="cd09633">
    <property type="entry name" value="Deltex_C"/>
    <property type="match status" value="1"/>
</dbReference>
<keyword evidence="4 9" id="KW-0808">Transferase</keyword>
<keyword evidence="11" id="KW-1185">Reference proteome</keyword>
<accession>A0A6J2VSE7</accession>
<protein>
    <recommendedName>
        <fullName evidence="9">E3 ubiquitin-protein ligase</fullName>
        <ecNumber evidence="9">2.3.2.27</ecNumber>
    </recommendedName>
</protein>
<comment type="similarity">
    <text evidence="3 9">Belongs to the Deltex family.</text>
</comment>
<evidence type="ECO:0000256" key="7">
    <source>
        <dbReference type="ARBA" id="ARBA00022833"/>
    </source>
</evidence>
<evidence type="ECO:0000313" key="11">
    <source>
        <dbReference type="Proteomes" id="UP000504632"/>
    </source>
</evidence>
<evidence type="ECO:0000256" key="6">
    <source>
        <dbReference type="ARBA" id="ARBA00022771"/>
    </source>
</evidence>
<dbReference type="PROSITE" id="PS00518">
    <property type="entry name" value="ZF_RING_1"/>
    <property type="match status" value="1"/>
</dbReference>
<dbReference type="OrthoDB" id="527344at2759"/>
<dbReference type="GO" id="GO:0016567">
    <property type="term" value="P:protein ubiquitination"/>
    <property type="evidence" value="ECO:0007669"/>
    <property type="project" value="UniProtKB-UniRule"/>
</dbReference>
<sequence>MFYQDLSKLSGQEGKGWVNAKHMNKSSQTENNENTDFKVPLFQYWYLNQAYSKEMHLIESKYGVNIESDVFVLIKSNSHQSIKDDNLSKAREDFQVLVQKIATNLDCISIPHSHLESDIVKETMKHIQTDKARMILSMSAEDCKLLAPQQQASMVARRLGVGRKEDRSESDFSKTARHLIMDEKDPQLSSELSMSQIHWDLIRITHEKEIEDIINNFGVVFQSSEPSPGTVKVTVQPRRENFEDLKIHALRALTHLYQKVAMATVTCTMRSPAPESIVQTKEIIHSGHPFVGIEEKNGSYRLVGLPVHLGPAVTEVEKILSHPVFHDKEKQMTGYYESEESKAIKMDDGEEETCPICMDHFKTKEKLICGHGFCRECVWRSVESMGPICPVCKKVFGKVEGNQPDGTMNTYVSVSKLQGFPDCNTIVIDYSIPNGIQTEKHPNPGKRYYGTKRQAYLPDNEEGRHVLRLLKRAFDQKLIFTVGTSRTTGRDDSVTWNDIHHKTSRYGGPQRYGYPDPDYLKRVKEELKAKGIE</sequence>
<dbReference type="InterPro" id="IPR048409">
    <property type="entry name" value="DTX3L_KH-like"/>
</dbReference>
<feature type="domain" description="RING-type" evidence="10">
    <location>
        <begin position="354"/>
        <end position="393"/>
    </location>
</feature>